<dbReference type="KEGG" id="rcf:Poly24_43020"/>
<dbReference type="AlphaFoldDB" id="A0A518JYF7"/>
<dbReference type="EMBL" id="CP036348">
    <property type="protein sequence ID" value="QDV70578.1"/>
    <property type="molecule type" value="Genomic_DNA"/>
</dbReference>
<evidence type="ECO:0000313" key="1">
    <source>
        <dbReference type="EMBL" id="QDV70578.1"/>
    </source>
</evidence>
<accession>A0A518JYF7</accession>
<reference evidence="1 2" key="1">
    <citation type="submission" date="2019-02" db="EMBL/GenBank/DDBJ databases">
        <title>Deep-cultivation of Planctomycetes and their phenomic and genomic characterization uncovers novel biology.</title>
        <authorList>
            <person name="Wiegand S."/>
            <person name="Jogler M."/>
            <person name="Boedeker C."/>
            <person name="Pinto D."/>
            <person name="Vollmers J."/>
            <person name="Rivas-Marin E."/>
            <person name="Kohn T."/>
            <person name="Peeters S.H."/>
            <person name="Heuer A."/>
            <person name="Rast P."/>
            <person name="Oberbeckmann S."/>
            <person name="Bunk B."/>
            <person name="Jeske O."/>
            <person name="Meyerdierks A."/>
            <person name="Storesund J.E."/>
            <person name="Kallscheuer N."/>
            <person name="Luecker S."/>
            <person name="Lage O.M."/>
            <person name="Pohl T."/>
            <person name="Merkel B.J."/>
            <person name="Hornburger P."/>
            <person name="Mueller R.-W."/>
            <person name="Bruemmer F."/>
            <person name="Labrenz M."/>
            <person name="Spormann A.M."/>
            <person name="Op den Camp H."/>
            <person name="Overmann J."/>
            <person name="Amann R."/>
            <person name="Jetten M.S.M."/>
            <person name="Mascher T."/>
            <person name="Medema M.H."/>
            <person name="Devos D.P."/>
            <person name="Kaster A.-K."/>
            <person name="Ovreas L."/>
            <person name="Rohde M."/>
            <person name="Galperin M.Y."/>
            <person name="Jogler C."/>
        </authorList>
    </citation>
    <scope>NUCLEOTIDE SEQUENCE [LARGE SCALE GENOMIC DNA]</scope>
    <source>
        <strain evidence="1 2">Poly24</strain>
    </source>
</reference>
<name>A0A518JYF7_9BACT</name>
<gene>
    <name evidence="1" type="ORF">Poly24_43020</name>
</gene>
<evidence type="ECO:0000313" key="2">
    <source>
        <dbReference type="Proteomes" id="UP000315082"/>
    </source>
</evidence>
<organism evidence="1 2">
    <name type="scientific">Rosistilla carotiformis</name>
    <dbReference type="NCBI Taxonomy" id="2528017"/>
    <lineage>
        <taxon>Bacteria</taxon>
        <taxon>Pseudomonadati</taxon>
        <taxon>Planctomycetota</taxon>
        <taxon>Planctomycetia</taxon>
        <taxon>Pirellulales</taxon>
        <taxon>Pirellulaceae</taxon>
        <taxon>Rosistilla</taxon>
    </lineage>
</organism>
<sequence>MHCQKFVQIRFDPTIAAQGACLEYMHNSNKSMQSQHDRFWKLL</sequence>
<protein>
    <submittedName>
        <fullName evidence="1">Uncharacterized protein</fullName>
    </submittedName>
</protein>
<dbReference type="Proteomes" id="UP000315082">
    <property type="component" value="Chromosome"/>
</dbReference>
<proteinExistence type="predicted"/>
<keyword evidence="2" id="KW-1185">Reference proteome</keyword>